<evidence type="ECO:0000256" key="1">
    <source>
        <dbReference type="SAM" id="MobiDB-lite"/>
    </source>
</evidence>
<keyword evidence="2" id="KW-0812">Transmembrane</keyword>
<feature type="domain" description="J" evidence="3">
    <location>
        <begin position="9"/>
        <end position="75"/>
    </location>
</feature>
<evidence type="ECO:0000259" key="3">
    <source>
        <dbReference type="PROSITE" id="PS50076"/>
    </source>
</evidence>
<dbReference type="SUPFAM" id="SSF46565">
    <property type="entry name" value="Chaperone J-domain"/>
    <property type="match status" value="1"/>
</dbReference>
<proteinExistence type="predicted"/>
<gene>
    <name evidence="4" type="ORF">DCF25_00050</name>
</gene>
<dbReference type="PROSITE" id="PS50076">
    <property type="entry name" value="DNAJ_2"/>
    <property type="match status" value="1"/>
</dbReference>
<dbReference type="Proteomes" id="UP000249354">
    <property type="component" value="Unassembled WGS sequence"/>
</dbReference>
<dbReference type="Gene3D" id="1.10.287.110">
    <property type="entry name" value="DnaJ domain"/>
    <property type="match status" value="1"/>
</dbReference>
<reference evidence="4 5" key="2">
    <citation type="submission" date="2018-06" db="EMBL/GenBank/DDBJ databases">
        <title>Metagenomic assembly of (sub)arctic Cyanobacteria and their associated microbiome from non-axenic cultures.</title>
        <authorList>
            <person name="Baurain D."/>
        </authorList>
    </citation>
    <scope>NUCLEOTIDE SEQUENCE [LARGE SCALE GENOMIC DNA]</scope>
    <source>
        <strain evidence="4">ULC129bin1</strain>
    </source>
</reference>
<dbReference type="PRINTS" id="PR00625">
    <property type="entry name" value="JDOMAIN"/>
</dbReference>
<dbReference type="PANTHER" id="PTHR24074">
    <property type="entry name" value="CO-CHAPERONE PROTEIN DJLA"/>
    <property type="match status" value="1"/>
</dbReference>
<dbReference type="CDD" id="cd06257">
    <property type="entry name" value="DnaJ"/>
    <property type="match status" value="1"/>
</dbReference>
<feature type="region of interest" description="Disordered" evidence="1">
    <location>
        <begin position="165"/>
        <end position="187"/>
    </location>
</feature>
<keyword evidence="2" id="KW-0472">Membrane</keyword>
<feature type="transmembrane region" description="Helical" evidence="2">
    <location>
        <begin position="118"/>
        <end position="139"/>
    </location>
</feature>
<dbReference type="AlphaFoldDB" id="A0A2W4WMH5"/>
<name>A0A2W4WMH5_9CYAN</name>
<dbReference type="InterPro" id="IPR036869">
    <property type="entry name" value="J_dom_sf"/>
</dbReference>
<accession>A0A2W4WMH5</accession>
<dbReference type="InterPro" id="IPR050817">
    <property type="entry name" value="DjlA_DnaK_co-chaperone"/>
</dbReference>
<keyword evidence="2" id="KW-1133">Transmembrane helix</keyword>
<evidence type="ECO:0000313" key="5">
    <source>
        <dbReference type="Proteomes" id="UP000249354"/>
    </source>
</evidence>
<sequence length="199" mass="21956">MYTTQSTPSYYTLLGLKPNASVQDIRRAYRDLSKLYHPDTTELESAIAVSKFQALNEAYATLSSPEKRLTYDYKSGYSRMSVMQPLSSQTSQKAGPHDWSASSYLDPTDRPLSAGEMFALFILGITFIGCLVLVVTIGLTKGDLGVPDLETLMNSERVMPERSGAITAPSEDPSDLPPTSQFRPELPETLWLVPKAPQI</sequence>
<comment type="caution">
    <text evidence="4">The sequence shown here is derived from an EMBL/GenBank/DDBJ whole genome shotgun (WGS) entry which is preliminary data.</text>
</comment>
<dbReference type="SMART" id="SM00271">
    <property type="entry name" value="DnaJ"/>
    <property type="match status" value="1"/>
</dbReference>
<protein>
    <submittedName>
        <fullName evidence="4">Heat-shock protein</fullName>
    </submittedName>
</protein>
<reference evidence="5" key="1">
    <citation type="submission" date="2018-04" db="EMBL/GenBank/DDBJ databases">
        <authorList>
            <person name="Cornet L."/>
        </authorList>
    </citation>
    <scope>NUCLEOTIDE SEQUENCE [LARGE SCALE GENOMIC DNA]</scope>
</reference>
<dbReference type="InterPro" id="IPR001623">
    <property type="entry name" value="DnaJ_domain"/>
</dbReference>
<evidence type="ECO:0000256" key="2">
    <source>
        <dbReference type="SAM" id="Phobius"/>
    </source>
</evidence>
<evidence type="ECO:0000313" key="4">
    <source>
        <dbReference type="EMBL" id="PZO23525.1"/>
    </source>
</evidence>
<dbReference type="EMBL" id="QBMC01000001">
    <property type="protein sequence ID" value="PZO23525.1"/>
    <property type="molecule type" value="Genomic_DNA"/>
</dbReference>
<organism evidence="4 5">
    <name type="scientific">Leptolyngbya foveolarum</name>
    <dbReference type="NCBI Taxonomy" id="47253"/>
    <lineage>
        <taxon>Bacteria</taxon>
        <taxon>Bacillati</taxon>
        <taxon>Cyanobacteriota</taxon>
        <taxon>Cyanophyceae</taxon>
        <taxon>Leptolyngbyales</taxon>
        <taxon>Leptolyngbyaceae</taxon>
        <taxon>Leptolyngbya group</taxon>
        <taxon>Leptolyngbya</taxon>
    </lineage>
</organism>
<dbReference type="Pfam" id="PF00226">
    <property type="entry name" value="DnaJ"/>
    <property type="match status" value="1"/>
</dbReference>